<evidence type="ECO:0000256" key="2">
    <source>
        <dbReference type="ARBA" id="ARBA00093789"/>
    </source>
</evidence>
<dbReference type="Proteomes" id="UP000000235">
    <property type="component" value="Chromosome"/>
</dbReference>
<comment type="subunit">
    <text evidence="2">Part of the Csm effector complex that includes Cas10, Csm2, Csm3, Csm4 and Csm5.</text>
</comment>
<dbReference type="eggNOG" id="COG1337">
    <property type="taxonomic scope" value="Bacteria"/>
</dbReference>
<dbReference type="PATRIC" id="fig|369723.5.peg.1029"/>
<dbReference type="HOGENOM" id="CLU_041901_0_0_11"/>
<keyword evidence="6" id="KW-1185">Reference proteome</keyword>
<sequence length="558" mass="58652">MGQSIGTRIEVLGTLTCLGPVHIGGWDTTTEASLTIARDGKGQPFLPGTSIAGALRAYLAGLDLPRGGDPAAVTAALFGSITPNSQDGSPSWIRLDDAHLVADEVAPTVRDGVGIDRVSATAAANFLYTRQVLPAGTRFAFRLVADTPTATAPDYPGGWSTLVRDAVDALVTGLAQARVPIGAGRGRGFGRMGLGEVTIRSADLSDPAGLIAWLTGTAPAVSPPLTEDSSVRGDQPRDGRLRISIAWRPTGPLLVRDSLPGTVVDTLPLTDTAADGTVRLLLPGSSIRGVLRAHAERIVRTLRRQDAPADFNDALRQPPPGVDVLFGSAPAGDRDGRGHPAGHRGDGRGRRGTLAVADCHSIGQVDARQWNDIISISPDPTNPASRGERAERKERNSQREQARSGLHQELANIRQRLPLSVSDHVAIDRWTGGASDHRLFSVLEPSHRTEWEPISIDIDVTQLDRYGAAGIAGSTALALPLLLLVLRDLRDGWLALGFGGSRGRGQIEVTGVTFDGAGLSTPWQALAGQTLDTVLTAPPPQVTAAMTGWADTFEEAGA</sequence>
<feature type="region of interest" description="Disordered" evidence="3">
    <location>
        <begin position="370"/>
        <end position="405"/>
    </location>
</feature>
<dbReference type="KEGG" id="stp:Strop_1007"/>
<keyword evidence="1" id="KW-0051">Antiviral defense</keyword>
<dbReference type="CDD" id="cd09726">
    <property type="entry name" value="RAMP_I_III"/>
    <property type="match status" value="2"/>
</dbReference>
<evidence type="ECO:0000256" key="3">
    <source>
        <dbReference type="SAM" id="MobiDB-lite"/>
    </source>
</evidence>
<dbReference type="PANTHER" id="PTHR35579:SF6">
    <property type="entry name" value="DUF324 DOMAIN-CONTAINING PROTEIN"/>
    <property type="match status" value="1"/>
</dbReference>
<accession>A4X3N2</accession>
<feature type="domain" description="CRISPR type III-associated protein" evidence="4">
    <location>
        <begin position="14"/>
        <end position="192"/>
    </location>
</feature>
<dbReference type="InterPro" id="IPR052216">
    <property type="entry name" value="CRISPR_Csm3_endoribonuclease"/>
</dbReference>
<dbReference type="EMBL" id="CP000667">
    <property type="protein sequence ID" value="ABP53482.1"/>
    <property type="molecule type" value="Genomic_DNA"/>
</dbReference>
<feature type="compositionally biased region" description="Basic and acidic residues" evidence="3">
    <location>
        <begin position="332"/>
        <end position="349"/>
    </location>
</feature>
<dbReference type="Pfam" id="PF03787">
    <property type="entry name" value="RAMPs"/>
    <property type="match status" value="2"/>
</dbReference>
<dbReference type="GO" id="GO:0051607">
    <property type="term" value="P:defense response to virus"/>
    <property type="evidence" value="ECO:0007669"/>
    <property type="project" value="UniProtKB-KW"/>
</dbReference>
<dbReference type="STRING" id="369723.Strop_1007"/>
<evidence type="ECO:0000313" key="5">
    <source>
        <dbReference type="EMBL" id="ABP53482.1"/>
    </source>
</evidence>
<feature type="region of interest" description="Disordered" evidence="3">
    <location>
        <begin position="310"/>
        <end position="351"/>
    </location>
</feature>
<dbReference type="RefSeq" id="WP_011904916.1">
    <property type="nucleotide sequence ID" value="NC_009380.1"/>
</dbReference>
<evidence type="ECO:0000259" key="4">
    <source>
        <dbReference type="Pfam" id="PF03787"/>
    </source>
</evidence>
<feature type="compositionally biased region" description="Polar residues" evidence="3">
    <location>
        <begin position="372"/>
        <end position="384"/>
    </location>
</feature>
<evidence type="ECO:0000256" key="1">
    <source>
        <dbReference type="ARBA" id="ARBA00023118"/>
    </source>
</evidence>
<gene>
    <name evidence="5" type="ordered locus">Strop_1007</name>
</gene>
<dbReference type="PANTHER" id="PTHR35579">
    <property type="entry name" value="CRISPR SYSTEM CMS ENDORIBONUCLEASE CSM3"/>
    <property type="match status" value="1"/>
</dbReference>
<feature type="compositionally biased region" description="Basic and acidic residues" evidence="3">
    <location>
        <begin position="386"/>
        <end position="402"/>
    </location>
</feature>
<dbReference type="InterPro" id="IPR005537">
    <property type="entry name" value="RAMP_III_fam"/>
</dbReference>
<name>A4X3N2_SALTO</name>
<organism evidence="5 6">
    <name type="scientific">Salinispora tropica (strain ATCC BAA-916 / DSM 44818 / JCM 13857 / NBRC 105044 / CNB-440)</name>
    <dbReference type="NCBI Taxonomy" id="369723"/>
    <lineage>
        <taxon>Bacteria</taxon>
        <taxon>Bacillati</taxon>
        <taxon>Actinomycetota</taxon>
        <taxon>Actinomycetes</taxon>
        <taxon>Micromonosporales</taxon>
        <taxon>Micromonosporaceae</taxon>
        <taxon>Salinispora</taxon>
    </lineage>
</organism>
<dbReference type="AlphaFoldDB" id="A4X3N2"/>
<proteinExistence type="predicted"/>
<feature type="domain" description="CRISPR type III-associated protein" evidence="4">
    <location>
        <begin position="276"/>
        <end position="508"/>
    </location>
</feature>
<evidence type="ECO:0000313" key="6">
    <source>
        <dbReference type="Proteomes" id="UP000000235"/>
    </source>
</evidence>
<reference evidence="6" key="1">
    <citation type="journal article" date="2007" name="Proc. Natl. Acad. Sci. U.S.A.">
        <title>Genome sequencing reveals complex secondary metabolome in the marine actinomycete Salinispora tropica.</title>
        <authorList>
            <person name="Udwary D.W."/>
            <person name="Zeigler L."/>
            <person name="Asolkar R.N."/>
            <person name="Singan V."/>
            <person name="Lapidus A."/>
            <person name="Fenical W."/>
            <person name="Jensen P.R."/>
            <person name="Moore B.S."/>
        </authorList>
    </citation>
    <scope>NUCLEOTIDE SEQUENCE [LARGE SCALE GENOMIC DNA]</scope>
    <source>
        <strain evidence="6">ATCC BAA-916 / DSM 44818 / CNB-440</strain>
    </source>
</reference>
<protein>
    <recommendedName>
        <fullName evidence="4">CRISPR type III-associated protein domain-containing protein</fullName>
    </recommendedName>
</protein>